<dbReference type="AlphaFoldDB" id="A0A919S890"/>
<keyword evidence="3" id="KW-1185">Reference proteome</keyword>
<feature type="compositionally biased region" description="Basic and acidic residues" evidence="1">
    <location>
        <begin position="38"/>
        <end position="55"/>
    </location>
</feature>
<gene>
    <name evidence="2" type="ORF">Aco04nite_05860</name>
</gene>
<name>A0A919S890_9ACTN</name>
<evidence type="ECO:0000256" key="1">
    <source>
        <dbReference type="SAM" id="MobiDB-lite"/>
    </source>
</evidence>
<evidence type="ECO:0000313" key="2">
    <source>
        <dbReference type="EMBL" id="GIM67348.1"/>
    </source>
</evidence>
<reference evidence="2" key="1">
    <citation type="submission" date="2021-03" db="EMBL/GenBank/DDBJ databases">
        <title>Whole genome shotgun sequence of Actinoplanes consettensis NBRC 14913.</title>
        <authorList>
            <person name="Komaki H."/>
            <person name="Tamura T."/>
        </authorList>
    </citation>
    <scope>NUCLEOTIDE SEQUENCE</scope>
    <source>
        <strain evidence="2">NBRC 14913</strain>
    </source>
</reference>
<dbReference type="Proteomes" id="UP000680865">
    <property type="component" value="Unassembled WGS sequence"/>
</dbReference>
<evidence type="ECO:0000313" key="3">
    <source>
        <dbReference type="Proteomes" id="UP000680865"/>
    </source>
</evidence>
<protein>
    <submittedName>
        <fullName evidence="2">Uncharacterized protein</fullName>
    </submittedName>
</protein>
<dbReference type="EMBL" id="BOQP01000003">
    <property type="protein sequence ID" value="GIM67348.1"/>
    <property type="molecule type" value="Genomic_DNA"/>
</dbReference>
<proteinExistence type="predicted"/>
<comment type="caution">
    <text evidence="2">The sequence shown here is derived from an EMBL/GenBank/DDBJ whole genome shotgun (WGS) entry which is preliminary data.</text>
</comment>
<organism evidence="2 3">
    <name type="scientific">Winogradskya consettensis</name>
    <dbReference type="NCBI Taxonomy" id="113560"/>
    <lineage>
        <taxon>Bacteria</taxon>
        <taxon>Bacillati</taxon>
        <taxon>Actinomycetota</taxon>
        <taxon>Actinomycetes</taxon>
        <taxon>Micromonosporales</taxon>
        <taxon>Micromonosporaceae</taxon>
        <taxon>Winogradskya</taxon>
    </lineage>
</organism>
<feature type="compositionally biased region" description="Basic residues" evidence="1">
    <location>
        <begin position="26"/>
        <end position="37"/>
    </location>
</feature>
<sequence>MKFYGCLSWCARRIPGRGLGRARATRDKRARGPHARRRGDGAAEKTRCQRKDPDLANKGPDLVNAEWIDVCGDVPSLPDREIVHLRPKLTGW</sequence>
<accession>A0A919S890</accession>
<feature type="region of interest" description="Disordered" evidence="1">
    <location>
        <begin position="20"/>
        <end position="57"/>
    </location>
</feature>